<sequence length="55" mass="6419">MAKSARYFIKLKCSECGAINYTSKRKRAESGEGKLELKKFCPKERKRTLHQEVKI</sequence>
<organism evidence="6 7">
    <name type="scientific">candidate division WWE3 bacterium RIFCSPHIGHO2_01_FULL_48_15</name>
    <dbReference type="NCBI Taxonomy" id="1802619"/>
    <lineage>
        <taxon>Bacteria</taxon>
        <taxon>Katanobacteria</taxon>
    </lineage>
</organism>
<dbReference type="InterPro" id="IPR038584">
    <property type="entry name" value="Ribosomal_bL33_sf"/>
</dbReference>
<evidence type="ECO:0000313" key="6">
    <source>
        <dbReference type="EMBL" id="OGC55997.1"/>
    </source>
</evidence>
<evidence type="ECO:0000256" key="4">
    <source>
        <dbReference type="ARBA" id="ARBA00035176"/>
    </source>
</evidence>
<dbReference type="Proteomes" id="UP000179005">
    <property type="component" value="Unassembled WGS sequence"/>
</dbReference>
<dbReference type="InterPro" id="IPR011332">
    <property type="entry name" value="Ribosomal_zn-bd"/>
</dbReference>
<dbReference type="NCBIfam" id="NF001860">
    <property type="entry name" value="PRK00595.1"/>
    <property type="match status" value="1"/>
</dbReference>
<dbReference type="AlphaFoldDB" id="A0A1F4VFL8"/>
<dbReference type="NCBIfam" id="TIGR01023">
    <property type="entry name" value="rpmG_bact"/>
    <property type="match status" value="1"/>
</dbReference>
<dbReference type="SUPFAM" id="SSF57829">
    <property type="entry name" value="Zn-binding ribosomal proteins"/>
    <property type="match status" value="1"/>
</dbReference>
<gene>
    <name evidence="5" type="primary">rpmG</name>
    <name evidence="6" type="ORF">A2797_01345</name>
</gene>
<dbReference type="STRING" id="1802619.A2797_01345"/>
<evidence type="ECO:0000256" key="3">
    <source>
        <dbReference type="ARBA" id="ARBA00023274"/>
    </source>
</evidence>
<evidence type="ECO:0000256" key="2">
    <source>
        <dbReference type="ARBA" id="ARBA00022980"/>
    </source>
</evidence>
<comment type="similarity">
    <text evidence="1 5">Belongs to the bacterial ribosomal protein bL33 family.</text>
</comment>
<keyword evidence="3 5" id="KW-0687">Ribonucleoprotein</keyword>
<protein>
    <recommendedName>
        <fullName evidence="4 5">Large ribosomal subunit protein bL33</fullName>
    </recommendedName>
</protein>
<keyword evidence="2 5" id="KW-0689">Ribosomal protein</keyword>
<accession>A0A1F4VFL8</accession>
<dbReference type="Gene3D" id="2.20.28.120">
    <property type="entry name" value="Ribosomal protein L33"/>
    <property type="match status" value="1"/>
</dbReference>
<proteinExistence type="inferred from homology"/>
<dbReference type="NCBIfam" id="NF001764">
    <property type="entry name" value="PRK00504.1"/>
    <property type="match status" value="1"/>
</dbReference>
<name>A0A1F4VFL8_UNCKA</name>
<dbReference type="GO" id="GO:0005737">
    <property type="term" value="C:cytoplasm"/>
    <property type="evidence" value="ECO:0007669"/>
    <property type="project" value="UniProtKB-ARBA"/>
</dbReference>
<dbReference type="GO" id="GO:1990904">
    <property type="term" value="C:ribonucleoprotein complex"/>
    <property type="evidence" value="ECO:0007669"/>
    <property type="project" value="UniProtKB-KW"/>
</dbReference>
<dbReference type="GO" id="GO:0006412">
    <property type="term" value="P:translation"/>
    <property type="evidence" value="ECO:0007669"/>
    <property type="project" value="UniProtKB-UniRule"/>
</dbReference>
<dbReference type="Pfam" id="PF00471">
    <property type="entry name" value="Ribosomal_L33"/>
    <property type="match status" value="1"/>
</dbReference>
<evidence type="ECO:0000313" key="7">
    <source>
        <dbReference type="Proteomes" id="UP000179005"/>
    </source>
</evidence>
<dbReference type="GO" id="GO:0003735">
    <property type="term" value="F:structural constituent of ribosome"/>
    <property type="evidence" value="ECO:0007669"/>
    <property type="project" value="InterPro"/>
</dbReference>
<reference evidence="6 7" key="1">
    <citation type="journal article" date="2016" name="Nat. Commun.">
        <title>Thousands of microbial genomes shed light on interconnected biogeochemical processes in an aquifer system.</title>
        <authorList>
            <person name="Anantharaman K."/>
            <person name="Brown C.T."/>
            <person name="Hug L.A."/>
            <person name="Sharon I."/>
            <person name="Castelle C.J."/>
            <person name="Probst A.J."/>
            <person name="Thomas B.C."/>
            <person name="Singh A."/>
            <person name="Wilkins M.J."/>
            <person name="Karaoz U."/>
            <person name="Brodie E.L."/>
            <person name="Williams K.H."/>
            <person name="Hubbard S.S."/>
            <person name="Banfield J.F."/>
        </authorList>
    </citation>
    <scope>NUCLEOTIDE SEQUENCE [LARGE SCALE GENOMIC DNA]</scope>
</reference>
<comment type="caution">
    <text evidence="6">The sequence shown here is derived from an EMBL/GenBank/DDBJ whole genome shotgun (WGS) entry which is preliminary data.</text>
</comment>
<dbReference type="InterPro" id="IPR001705">
    <property type="entry name" value="Ribosomal_bL33"/>
</dbReference>
<evidence type="ECO:0000256" key="1">
    <source>
        <dbReference type="ARBA" id="ARBA00007596"/>
    </source>
</evidence>
<dbReference type="GO" id="GO:0005840">
    <property type="term" value="C:ribosome"/>
    <property type="evidence" value="ECO:0007669"/>
    <property type="project" value="UniProtKB-KW"/>
</dbReference>
<evidence type="ECO:0000256" key="5">
    <source>
        <dbReference type="HAMAP-Rule" id="MF_00294"/>
    </source>
</evidence>
<dbReference type="EMBL" id="MEVC01000005">
    <property type="protein sequence ID" value="OGC55997.1"/>
    <property type="molecule type" value="Genomic_DNA"/>
</dbReference>
<dbReference type="HAMAP" id="MF_00294">
    <property type="entry name" value="Ribosomal_bL33"/>
    <property type="match status" value="1"/>
</dbReference>